<reference evidence="2 3" key="1">
    <citation type="submission" date="2019-03" db="EMBL/GenBank/DDBJ databases">
        <title>Single cell metagenomics reveals metabolic interactions within the superorganism composed of flagellate Streblomastix strix and complex community of Bacteroidetes bacteria on its surface.</title>
        <authorList>
            <person name="Treitli S.C."/>
            <person name="Kolisko M."/>
            <person name="Husnik F."/>
            <person name="Keeling P."/>
            <person name="Hampl V."/>
        </authorList>
    </citation>
    <scope>NUCLEOTIDE SEQUENCE [LARGE SCALE GENOMIC DNA]</scope>
    <source>
        <strain evidence="2">ST1C</strain>
    </source>
</reference>
<feature type="compositionally biased region" description="Basic and acidic residues" evidence="1">
    <location>
        <begin position="275"/>
        <end position="299"/>
    </location>
</feature>
<feature type="compositionally biased region" description="Polar residues" evidence="1">
    <location>
        <begin position="616"/>
        <end position="625"/>
    </location>
</feature>
<dbReference type="EMBL" id="SNRW01002916">
    <property type="protein sequence ID" value="KAA6391325.1"/>
    <property type="molecule type" value="Genomic_DNA"/>
</dbReference>
<sequence length="674" mass="77505">MMTHLSSSSPSLQQYAHTQQDTPVSISEDSIMHIQFYFIFAQDEVDNAHFYFNEILKKYQNDMKENDGIKLDQNNNVEIPSSVDLNDTKEKLEEYEDKQSLTKIIVKSGSNLSEGLSEWMDNLNNTSESFETEQSSYTDETKTTISTMTTMTSMSQDLSMLSVDSKEKKDDINNITVNKQQQQQQQDTQQKDPQQSQLQKILSEIEAIDDDDTDPSSNKLNPQSIRTLPLPSQSYNNNSHQYQPVQNVFKTGVVAGVRTMTSLELDKLQREREKMKLKNQDKKNRDKNKVQVKQKDKSRVSTARSNDGQLHPIAEIPETDNNNKQKESDDKDNLLQGDEEQEERIQRIAEQRAALLLRNDIPMSLVSRLTVQSWNDNDYDNGFVDQQQQENGQEQQKNVFPSINQIFNQDNANLNKQQTPKDKGNEIDKSITSDSDQRSNTSISPRSVRSGSGFAGVQTSVAMAQGSTFDLSSVVSQEITAQIIQAIIIQGINYGYQYCSSKTSVTTNDSKDNNNNNETQEQIIDIDGQAQILTLTAFALSSKNEVERDYLMSVVKQLERQQQNKIKQFQLEKQKIDDEKKKVIKQKKKEEELKQKQIMIQQQKEKKEQEQRDNEYNNQSPNQRVFDNDPFPSSLYRKNKVLVQTPDRQIMQQENNSVVFDPQLKNITCLFLRK</sequence>
<dbReference type="AlphaFoldDB" id="A0A5J4W9J0"/>
<feature type="compositionally biased region" description="Basic and acidic residues" evidence="1">
    <location>
        <begin position="603"/>
        <end position="615"/>
    </location>
</feature>
<feature type="region of interest" description="Disordered" evidence="1">
    <location>
        <begin position="414"/>
        <end position="452"/>
    </location>
</feature>
<feature type="region of interest" description="Disordered" evidence="1">
    <location>
        <begin position="275"/>
        <end position="343"/>
    </location>
</feature>
<protein>
    <submittedName>
        <fullName evidence="2">Uncharacterized protein</fullName>
    </submittedName>
</protein>
<feature type="compositionally biased region" description="Polar residues" evidence="1">
    <location>
        <begin position="215"/>
        <end position="240"/>
    </location>
</feature>
<feature type="compositionally biased region" description="Basic and acidic residues" evidence="1">
    <location>
        <begin position="321"/>
        <end position="333"/>
    </location>
</feature>
<feature type="compositionally biased region" description="Low complexity" evidence="1">
    <location>
        <begin position="179"/>
        <end position="200"/>
    </location>
</feature>
<evidence type="ECO:0000313" key="3">
    <source>
        <dbReference type="Proteomes" id="UP000324800"/>
    </source>
</evidence>
<comment type="caution">
    <text evidence="2">The sequence shown here is derived from an EMBL/GenBank/DDBJ whole genome shotgun (WGS) entry which is preliminary data.</text>
</comment>
<name>A0A5J4W9J0_9EUKA</name>
<evidence type="ECO:0000313" key="2">
    <source>
        <dbReference type="EMBL" id="KAA6391325.1"/>
    </source>
</evidence>
<feature type="compositionally biased region" description="Polar residues" evidence="1">
    <location>
        <begin position="438"/>
        <end position="450"/>
    </location>
</feature>
<feature type="region of interest" description="Disordered" evidence="1">
    <location>
        <begin position="594"/>
        <end position="631"/>
    </location>
</feature>
<gene>
    <name evidence="2" type="ORF">EZS28_013152</name>
</gene>
<proteinExistence type="predicted"/>
<feature type="compositionally biased region" description="Basic and acidic residues" evidence="1">
    <location>
        <begin position="419"/>
        <end position="437"/>
    </location>
</feature>
<dbReference type="Proteomes" id="UP000324800">
    <property type="component" value="Unassembled WGS sequence"/>
</dbReference>
<organism evidence="2 3">
    <name type="scientific">Streblomastix strix</name>
    <dbReference type="NCBI Taxonomy" id="222440"/>
    <lineage>
        <taxon>Eukaryota</taxon>
        <taxon>Metamonada</taxon>
        <taxon>Preaxostyla</taxon>
        <taxon>Oxymonadida</taxon>
        <taxon>Streblomastigidae</taxon>
        <taxon>Streblomastix</taxon>
    </lineage>
</organism>
<evidence type="ECO:0000256" key="1">
    <source>
        <dbReference type="SAM" id="MobiDB-lite"/>
    </source>
</evidence>
<accession>A0A5J4W9J0</accession>
<feature type="region of interest" description="Disordered" evidence="1">
    <location>
        <begin position="1"/>
        <end position="21"/>
    </location>
</feature>
<feature type="region of interest" description="Disordered" evidence="1">
    <location>
        <begin position="178"/>
        <end position="240"/>
    </location>
</feature>